<evidence type="ECO:0000256" key="3">
    <source>
        <dbReference type="ARBA" id="ARBA00022960"/>
    </source>
</evidence>
<evidence type="ECO:0000256" key="7">
    <source>
        <dbReference type="HAMAP-Rule" id="MF_00258"/>
    </source>
</evidence>
<feature type="binding site" evidence="7">
    <location>
        <begin position="67"/>
        <end position="68"/>
    </location>
    <ligand>
        <name>substrate</name>
    </ligand>
</feature>
<dbReference type="GO" id="GO:0009252">
    <property type="term" value="P:peptidoglycan biosynthetic process"/>
    <property type="evidence" value="ECO:0007669"/>
    <property type="project" value="UniProtKB-UniRule"/>
</dbReference>
<accession>A0A6G8IEL9</accession>
<keyword evidence="10" id="KW-1185">Reference proteome</keyword>
<dbReference type="InterPro" id="IPR015942">
    <property type="entry name" value="Asp/Glu/hydantoin_racemase"/>
</dbReference>
<dbReference type="InterPro" id="IPR018187">
    <property type="entry name" value="Asp/Glu_racemase_AS_1"/>
</dbReference>
<comment type="function">
    <text evidence="7">Provides the (R)-glutamate required for cell wall biosynthesis.</text>
</comment>
<keyword evidence="6 7" id="KW-0961">Cell wall biogenesis/degradation</keyword>
<feature type="binding site" evidence="7">
    <location>
        <begin position="215"/>
        <end position="216"/>
    </location>
    <ligand>
        <name>substrate</name>
    </ligand>
</feature>
<dbReference type="PANTHER" id="PTHR21198">
    <property type="entry name" value="GLUTAMATE RACEMASE"/>
    <property type="match status" value="1"/>
</dbReference>
<feature type="compositionally biased region" description="Basic residues" evidence="8">
    <location>
        <begin position="1"/>
        <end position="17"/>
    </location>
</feature>
<evidence type="ECO:0000256" key="6">
    <source>
        <dbReference type="ARBA" id="ARBA00023316"/>
    </source>
</evidence>
<evidence type="ECO:0000256" key="5">
    <source>
        <dbReference type="ARBA" id="ARBA00023235"/>
    </source>
</evidence>
<dbReference type="Proteomes" id="UP000503162">
    <property type="component" value="Chromosome"/>
</dbReference>
<dbReference type="PANTHER" id="PTHR21198:SF2">
    <property type="entry name" value="GLUTAMATE RACEMASE"/>
    <property type="match status" value="1"/>
</dbReference>
<feature type="active site" description="Proton donor/acceptor" evidence="7">
    <location>
        <position position="99"/>
    </location>
</feature>
<gene>
    <name evidence="7 9" type="primary">murI</name>
    <name evidence="9" type="ORF">G9Q37_05525</name>
</gene>
<evidence type="ECO:0000313" key="9">
    <source>
        <dbReference type="EMBL" id="QIM51637.1"/>
    </source>
</evidence>
<dbReference type="AlphaFoldDB" id="A0A6G8IEL9"/>
<dbReference type="Pfam" id="PF01177">
    <property type="entry name" value="Asp_Glu_race"/>
    <property type="match status" value="1"/>
</dbReference>
<evidence type="ECO:0000256" key="2">
    <source>
        <dbReference type="ARBA" id="ARBA00013090"/>
    </source>
</evidence>
<feature type="active site" description="Proton donor/acceptor" evidence="7">
    <location>
        <position position="214"/>
    </location>
</feature>
<dbReference type="InterPro" id="IPR001920">
    <property type="entry name" value="Asp/Glu_race"/>
</dbReference>
<dbReference type="Gene3D" id="3.40.50.1860">
    <property type="match status" value="2"/>
</dbReference>
<comment type="similarity">
    <text evidence="7">Belongs to the aspartate/glutamate racemases family.</text>
</comment>
<protein>
    <recommendedName>
        <fullName evidence="2 7">Glutamate racemase</fullName>
        <ecNumber evidence="2 7">5.1.1.3</ecNumber>
    </recommendedName>
</protein>
<evidence type="ECO:0000256" key="4">
    <source>
        <dbReference type="ARBA" id="ARBA00022984"/>
    </source>
</evidence>
<dbReference type="HAMAP" id="MF_00258">
    <property type="entry name" value="Glu_racemase"/>
    <property type="match status" value="1"/>
</dbReference>
<dbReference type="UniPathway" id="UPA00219"/>
<dbReference type="GO" id="GO:0071555">
    <property type="term" value="P:cell wall organization"/>
    <property type="evidence" value="ECO:0007669"/>
    <property type="project" value="UniProtKB-KW"/>
</dbReference>
<dbReference type="EMBL" id="CP049989">
    <property type="protein sequence ID" value="QIM51637.1"/>
    <property type="molecule type" value="Genomic_DNA"/>
</dbReference>
<name>A0A6G8IEL9_9BURK</name>
<evidence type="ECO:0000256" key="1">
    <source>
        <dbReference type="ARBA" id="ARBA00001602"/>
    </source>
</evidence>
<feature type="region of interest" description="Disordered" evidence="8">
    <location>
        <begin position="1"/>
        <end position="28"/>
    </location>
</feature>
<dbReference type="NCBIfam" id="TIGR00067">
    <property type="entry name" value="glut_race"/>
    <property type="match status" value="1"/>
</dbReference>
<comment type="pathway">
    <text evidence="7">Cell wall biogenesis; peptidoglycan biosynthesis.</text>
</comment>
<organism evidence="9 10">
    <name type="scientific">Hydrogenophaga crocea</name>
    <dbReference type="NCBI Taxonomy" id="2716225"/>
    <lineage>
        <taxon>Bacteria</taxon>
        <taxon>Pseudomonadati</taxon>
        <taxon>Pseudomonadota</taxon>
        <taxon>Betaproteobacteria</taxon>
        <taxon>Burkholderiales</taxon>
        <taxon>Comamonadaceae</taxon>
        <taxon>Hydrogenophaga</taxon>
    </lineage>
</organism>
<dbReference type="EC" id="5.1.1.3" evidence="2 7"/>
<evidence type="ECO:0000256" key="8">
    <source>
        <dbReference type="SAM" id="MobiDB-lite"/>
    </source>
</evidence>
<feature type="binding site" evidence="7">
    <location>
        <begin position="100"/>
        <end position="101"/>
    </location>
    <ligand>
        <name>substrate</name>
    </ligand>
</feature>
<sequence length="292" mass="30832">MEPAHRRGRVQGHRGRGRLSPGTVNPRGPAVGVFDSGIGGLSVLRALREALPHARFDYLADNAWAPYGERPADALRERVAGLVRGWRAQGALDLLVLACNTATAVAIDALRHEHPDLPIVGIEPAVRPALALTRSGAVGVLATRATLQSARYQALRQTTLAAAAPGLRVHDRPADGLAAAIERGDEAQVQALCRSHLQALLDEAPDIDTVVLGCTHYPLALPAWQAAQPHPLQWIDPAEAVARRARQLLGPRADAGQGGLVWHATGRPEPLAQAAHHWLGLAAAVAPPAFAA</sequence>
<keyword evidence="4 7" id="KW-0573">Peptidoglycan synthesis</keyword>
<dbReference type="PROSITE" id="PS00923">
    <property type="entry name" value="ASP_GLU_RACEMASE_1"/>
    <property type="match status" value="1"/>
</dbReference>
<dbReference type="SUPFAM" id="SSF53681">
    <property type="entry name" value="Aspartate/glutamate racemase"/>
    <property type="match status" value="2"/>
</dbReference>
<dbReference type="KEGG" id="hcz:G9Q37_05525"/>
<keyword evidence="3 7" id="KW-0133">Cell shape</keyword>
<dbReference type="GO" id="GO:0008881">
    <property type="term" value="F:glutamate racemase activity"/>
    <property type="evidence" value="ECO:0007669"/>
    <property type="project" value="UniProtKB-UniRule"/>
</dbReference>
<evidence type="ECO:0000313" key="10">
    <source>
        <dbReference type="Proteomes" id="UP000503162"/>
    </source>
</evidence>
<dbReference type="GO" id="GO:0008360">
    <property type="term" value="P:regulation of cell shape"/>
    <property type="evidence" value="ECO:0007669"/>
    <property type="project" value="UniProtKB-KW"/>
</dbReference>
<dbReference type="InterPro" id="IPR004391">
    <property type="entry name" value="Glu_race"/>
</dbReference>
<reference evidence="9 10" key="1">
    <citation type="submission" date="2020-03" db="EMBL/GenBank/DDBJ databases">
        <title>Hydrogenophaga sp. nov. isolated from cyanobacterial mat.</title>
        <authorList>
            <person name="Thorat V."/>
            <person name="Kirdat K."/>
            <person name="Tiwarekar B."/>
            <person name="Costa E.D."/>
            <person name="Yadav A."/>
        </authorList>
    </citation>
    <scope>NUCLEOTIDE SEQUENCE [LARGE SCALE GENOMIC DNA]</scope>
    <source>
        <strain evidence="9 10">BA0156</strain>
    </source>
</reference>
<proteinExistence type="inferred from homology"/>
<keyword evidence="5 7" id="KW-0413">Isomerase</keyword>
<feature type="binding site" evidence="7">
    <location>
        <begin position="35"/>
        <end position="36"/>
    </location>
    <ligand>
        <name>substrate</name>
    </ligand>
</feature>
<comment type="catalytic activity">
    <reaction evidence="1 7">
        <text>L-glutamate = D-glutamate</text>
        <dbReference type="Rhea" id="RHEA:12813"/>
        <dbReference type="ChEBI" id="CHEBI:29985"/>
        <dbReference type="ChEBI" id="CHEBI:29986"/>
        <dbReference type="EC" id="5.1.1.3"/>
    </reaction>
</comment>